<dbReference type="AlphaFoldDB" id="A0A1Y2NWB9"/>
<gene>
    <name evidence="2" type="ORF">BG846_02507</name>
    <name evidence="1" type="ORF">K701_13945</name>
</gene>
<proteinExistence type="predicted"/>
<evidence type="ECO:0000313" key="2">
    <source>
        <dbReference type="EMBL" id="OSY51833.1"/>
    </source>
</evidence>
<reference evidence="1 4" key="1">
    <citation type="submission" date="2013-05" db="EMBL/GenBank/DDBJ databases">
        <title>Genome Sequence of Streptomyces fradiae.</title>
        <authorList>
            <person name="Kirby R."/>
        </authorList>
    </citation>
    <scope>NUCLEOTIDE SEQUENCE [LARGE SCALE GENOMIC DNA]</scope>
    <source>
        <strain evidence="1 4">ATCC 10745</strain>
    </source>
</reference>
<evidence type="ECO:0000313" key="3">
    <source>
        <dbReference type="Proteomes" id="UP000194318"/>
    </source>
</evidence>
<keyword evidence="4" id="KW-1185">Reference proteome</keyword>
<evidence type="ECO:0000313" key="4">
    <source>
        <dbReference type="Proteomes" id="UP000731519"/>
    </source>
</evidence>
<sequence length="95" mass="10415">MLQRLVLDARGIREFLGGPEVRAMVDGVAEDVRARVRAKLPPGTLVRTRKYTTDRGAASVTIADVRGMGWQARDGVLTRAAGELGIEVRDWRAGR</sequence>
<dbReference type="Proteomes" id="UP000194318">
    <property type="component" value="Unassembled WGS sequence"/>
</dbReference>
<dbReference type="Proteomes" id="UP000731519">
    <property type="component" value="Unassembled WGS sequence"/>
</dbReference>
<dbReference type="GeneID" id="91403032"/>
<evidence type="ECO:0000313" key="1">
    <source>
        <dbReference type="EMBL" id="KAF0649206.1"/>
    </source>
</evidence>
<dbReference type="EMBL" id="MIFZ01000217">
    <property type="protein sequence ID" value="OSY51833.1"/>
    <property type="molecule type" value="Genomic_DNA"/>
</dbReference>
<dbReference type="EMBL" id="ASYR01000016">
    <property type="protein sequence ID" value="KAF0649206.1"/>
    <property type="molecule type" value="Genomic_DNA"/>
</dbReference>
<organism evidence="2 3">
    <name type="scientific">Streptomyces fradiae ATCC 10745 = DSM 40063</name>
    <dbReference type="NCBI Taxonomy" id="1319510"/>
    <lineage>
        <taxon>Bacteria</taxon>
        <taxon>Bacillati</taxon>
        <taxon>Actinomycetota</taxon>
        <taxon>Actinomycetes</taxon>
        <taxon>Kitasatosporales</taxon>
        <taxon>Streptomycetaceae</taxon>
        <taxon>Streptomyces</taxon>
    </lineage>
</organism>
<dbReference type="RefSeq" id="WP_031129072.1">
    <property type="nucleotide sequence ID" value="NZ_ASYR01000016.1"/>
</dbReference>
<reference evidence="2 3" key="2">
    <citation type="submission" date="2016-09" db="EMBL/GenBank/DDBJ databases">
        <title>Streptomyces fradiae DSM40063, a candidate organism with high potential of specific P450 cytochromes.</title>
        <authorList>
            <person name="Grumaz C."/>
            <person name="Vainshtein Y."/>
            <person name="Kirstahler P."/>
            <person name="Sohn K."/>
        </authorList>
    </citation>
    <scope>NUCLEOTIDE SEQUENCE [LARGE SCALE GENOMIC DNA]</scope>
    <source>
        <strain evidence="2 3">DSM 40063</strain>
    </source>
</reference>
<accession>A0A1Y2NWB9</accession>
<comment type="caution">
    <text evidence="2">The sequence shown here is derived from an EMBL/GenBank/DDBJ whole genome shotgun (WGS) entry which is preliminary data.</text>
</comment>
<protein>
    <submittedName>
        <fullName evidence="2">Uncharacterized protein</fullName>
    </submittedName>
</protein>
<name>A0A1Y2NWB9_STRFR</name>